<reference evidence="3 4" key="1">
    <citation type="submission" date="2024-10" db="EMBL/GenBank/DDBJ databases">
        <title>The Natural Products Discovery Center: Release of the First 8490 Sequenced Strains for Exploring Actinobacteria Biosynthetic Diversity.</title>
        <authorList>
            <person name="Kalkreuter E."/>
            <person name="Kautsar S.A."/>
            <person name="Yang D."/>
            <person name="Bader C.D."/>
            <person name="Teijaro C.N."/>
            <person name="Fluegel L."/>
            <person name="Davis C.M."/>
            <person name="Simpson J.R."/>
            <person name="Lauterbach L."/>
            <person name="Steele A.D."/>
            <person name="Gui C."/>
            <person name="Meng S."/>
            <person name="Li G."/>
            <person name="Viehrig K."/>
            <person name="Ye F."/>
            <person name="Su P."/>
            <person name="Kiefer A.F."/>
            <person name="Nichols A."/>
            <person name="Cepeda A.J."/>
            <person name="Yan W."/>
            <person name="Fan B."/>
            <person name="Jiang Y."/>
            <person name="Adhikari A."/>
            <person name="Zheng C.-J."/>
            <person name="Schuster L."/>
            <person name="Cowan T.M."/>
            <person name="Smanski M.J."/>
            <person name="Chevrette M.G."/>
            <person name="De Carvalho L.P.S."/>
            <person name="Shen B."/>
        </authorList>
    </citation>
    <scope>NUCLEOTIDE SEQUENCE [LARGE SCALE GENOMIC DNA]</scope>
    <source>
        <strain evidence="3 4">NPDC012605</strain>
    </source>
</reference>
<dbReference type="RefSeq" id="WP_388305895.1">
    <property type="nucleotide sequence ID" value="NZ_JBIBDZ010000002.1"/>
</dbReference>
<dbReference type="Pfam" id="PF18966">
    <property type="entry name" value="Lipoprotein_23"/>
    <property type="match status" value="1"/>
</dbReference>
<dbReference type="Proteomes" id="UP001602370">
    <property type="component" value="Unassembled WGS sequence"/>
</dbReference>
<proteinExistence type="predicted"/>
<feature type="chain" id="PRO_5046913385" evidence="2">
    <location>
        <begin position="23"/>
        <end position="219"/>
    </location>
</feature>
<organism evidence="3 4">
    <name type="scientific">Streptomyces flavochromogenes</name>
    <dbReference type="NCBI Taxonomy" id="68199"/>
    <lineage>
        <taxon>Bacteria</taxon>
        <taxon>Bacillati</taxon>
        <taxon>Actinomycetota</taxon>
        <taxon>Actinomycetes</taxon>
        <taxon>Kitasatosporales</taxon>
        <taxon>Streptomycetaceae</taxon>
        <taxon>Streptomyces</taxon>
    </lineage>
</organism>
<feature type="region of interest" description="Disordered" evidence="1">
    <location>
        <begin position="35"/>
        <end position="56"/>
    </location>
</feature>
<keyword evidence="4" id="KW-1185">Reference proteome</keyword>
<evidence type="ECO:0000313" key="3">
    <source>
        <dbReference type="EMBL" id="MFF5918343.1"/>
    </source>
</evidence>
<accession>A0ABW6XLI4</accession>
<keyword evidence="2" id="KW-0732">Signal</keyword>
<dbReference type="PROSITE" id="PS51257">
    <property type="entry name" value="PROKAR_LIPOPROTEIN"/>
    <property type="match status" value="1"/>
</dbReference>
<dbReference type="EMBL" id="JBIBDZ010000002">
    <property type="protein sequence ID" value="MFF5918343.1"/>
    <property type="molecule type" value="Genomic_DNA"/>
</dbReference>
<feature type="compositionally biased region" description="Low complexity" evidence="1">
    <location>
        <begin position="47"/>
        <end position="56"/>
    </location>
</feature>
<keyword evidence="3" id="KW-0449">Lipoprotein</keyword>
<sequence length="219" mass="22588">MRSPIRTLAPVAATLAAGLLLAGCGDVEPLPGVTQGARPAAAPPTEAPAAATKAPAAASRQTVGGPGTACVLPVSFGVAEKWTPKAIEDPENPEFAALTRQGPATVRCEVDAKPAGHVGFLRVWTAGKGSARTALEGFVKAERNTSEVTYKESGSGSGPVTEVTYTVFDKLTEESKEERAFAVSTPEGAVIVHLGGLDTAEHRAMIPAYELARTTLRTL</sequence>
<evidence type="ECO:0000313" key="4">
    <source>
        <dbReference type="Proteomes" id="UP001602370"/>
    </source>
</evidence>
<feature type="signal peptide" evidence="2">
    <location>
        <begin position="1"/>
        <end position="22"/>
    </location>
</feature>
<name>A0ABW6XLI4_9ACTN</name>
<comment type="caution">
    <text evidence="3">The sequence shown here is derived from an EMBL/GenBank/DDBJ whole genome shotgun (WGS) entry which is preliminary data.</text>
</comment>
<protein>
    <submittedName>
        <fullName evidence="3">Lipoprotein</fullName>
    </submittedName>
</protein>
<dbReference type="InterPro" id="IPR044058">
    <property type="entry name" value="Lipoprotein_23"/>
</dbReference>
<evidence type="ECO:0000256" key="2">
    <source>
        <dbReference type="SAM" id="SignalP"/>
    </source>
</evidence>
<gene>
    <name evidence="3" type="ORF">ACFY8C_08355</name>
</gene>
<evidence type="ECO:0000256" key="1">
    <source>
        <dbReference type="SAM" id="MobiDB-lite"/>
    </source>
</evidence>